<dbReference type="Gene3D" id="3.10.400.10">
    <property type="entry name" value="Sulfate adenylyltransferase"/>
    <property type="match status" value="1"/>
</dbReference>
<keyword evidence="5" id="KW-0067">ATP-binding</keyword>
<comment type="pathway">
    <text evidence="1">Sulfur metabolism.</text>
</comment>
<dbReference type="Pfam" id="PF01583">
    <property type="entry name" value="APS_kinase"/>
    <property type="match status" value="1"/>
</dbReference>
<gene>
    <name evidence="9" type="ORF">IE077_002430</name>
</gene>
<evidence type="ECO:0000256" key="5">
    <source>
        <dbReference type="ARBA" id="ARBA00022840"/>
    </source>
</evidence>
<evidence type="ECO:0000313" key="10">
    <source>
        <dbReference type="Proteomes" id="UP000823046"/>
    </source>
</evidence>
<dbReference type="Gene3D" id="3.40.50.300">
    <property type="entry name" value="P-loop containing nucleotide triphosphate hydrolases"/>
    <property type="match status" value="1"/>
</dbReference>
<dbReference type="Pfam" id="PF14306">
    <property type="entry name" value="PUA_2"/>
    <property type="match status" value="1"/>
</dbReference>
<evidence type="ECO:0000313" key="9">
    <source>
        <dbReference type="EMBL" id="KAF8817973.1"/>
    </source>
</evidence>
<evidence type="ECO:0000256" key="1">
    <source>
        <dbReference type="ARBA" id="ARBA00004678"/>
    </source>
</evidence>
<dbReference type="InterPro" id="IPR024951">
    <property type="entry name" value="Sulfurylase_cat_dom"/>
</dbReference>
<dbReference type="InterPro" id="IPR002891">
    <property type="entry name" value="APS"/>
</dbReference>
<dbReference type="InterPro" id="IPR050512">
    <property type="entry name" value="Sulf_AdTrans/APS_kinase"/>
</dbReference>
<keyword evidence="4" id="KW-0547">Nucleotide-binding</keyword>
<dbReference type="PANTHER" id="PTHR42700">
    <property type="entry name" value="SULFATE ADENYLYLTRANSFERASE"/>
    <property type="match status" value="1"/>
</dbReference>
<evidence type="ECO:0000259" key="7">
    <source>
        <dbReference type="Pfam" id="PF01747"/>
    </source>
</evidence>
<evidence type="ECO:0000256" key="2">
    <source>
        <dbReference type="ARBA" id="ARBA00022679"/>
    </source>
</evidence>
<dbReference type="Proteomes" id="UP000823046">
    <property type="component" value="Unassembled WGS sequence"/>
</dbReference>
<keyword evidence="2" id="KW-0808">Transferase</keyword>
<comment type="caution">
    <text evidence="9">The sequence shown here is derived from an EMBL/GenBank/DDBJ whole genome shotgun (WGS) entry which is preliminary data.</text>
</comment>
<keyword evidence="3 9" id="KW-0548">Nucleotidyltransferase</keyword>
<dbReference type="EMBL" id="JADAQX010001154">
    <property type="protein sequence ID" value="KAF8817973.1"/>
    <property type="molecule type" value="Genomic_DNA"/>
</dbReference>
<proteinExistence type="predicted"/>
<feature type="domain" description="ATP-sulfurylase PUA-like" evidence="8">
    <location>
        <begin position="31"/>
        <end position="174"/>
    </location>
</feature>
<dbReference type="GO" id="GO:0016779">
    <property type="term" value="F:nucleotidyltransferase activity"/>
    <property type="evidence" value="ECO:0007669"/>
    <property type="project" value="UniProtKB-KW"/>
</dbReference>
<dbReference type="InterPro" id="IPR002650">
    <property type="entry name" value="Sulphate_adenylyltransferase"/>
</dbReference>
<dbReference type="SUPFAM" id="SSF52374">
    <property type="entry name" value="Nucleotidylyl transferase"/>
    <property type="match status" value="1"/>
</dbReference>
<dbReference type="NCBIfam" id="TIGR00339">
    <property type="entry name" value="sopT"/>
    <property type="match status" value="1"/>
</dbReference>
<reference evidence="9 10" key="1">
    <citation type="journal article" date="2020" name="bioRxiv">
        <title>Metabolic contributions of an alphaproteobacterial endosymbiont in the apicomplexan Cardiosporidium cionae.</title>
        <authorList>
            <person name="Hunter E.S."/>
            <person name="Paight C.J."/>
            <person name="Lane C.E."/>
        </authorList>
    </citation>
    <scope>NUCLEOTIDE SEQUENCE [LARGE SCALE GENOMIC DNA]</scope>
    <source>
        <strain evidence="9">ESH_2018</strain>
    </source>
</reference>
<dbReference type="SUPFAM" id="SSF52540">
    <property type="entry name" value="P-loop containing nucleoside triphosphate hydrolases"/>
    <property type="match status" value="1"/>
</dbReference>
<keyword evidence="10" id="KW-1185">Reference proteome</keyword>
<feature type="domain" description="Sulphate adenylyltransferase catalytic" evidence="7">
    <location>
        <begin position="185"/>
        <end position="405"/>
    </location>
</feature>
<dbReference type="NCBIfam" id="TIGR00455">
    <property type="entry name" value="apsK"/>
    <property type="match status" value="1"/>
</dbReference>
<evidence type="ECO:0000256" key="4">
    <source>
        <dbReference type="ARBA" id="ARBA00022741"/>
    </source>
</evidence>
<evidence type="ECO:0000259" key="8">
    <source>
        <dbReference type="Pfam" id="PF14306"/>
    </source>
</evidence>
<dbReference type="InterPro" id="IPR014729">
    <property type="entry name" value="Rossmann-like_a/b/a_fold"/>
</dbReference>
<dbReference type="Pfam" id="PF01747">
    <property type="entry name" value="ATP-sulfurylase"/>
    <property type="match status" value="1"/>
</dbReference>
<protein>
    <submittedName>
        <fullName evidence="9">Sulfate adenylyltransferase/adenylylsulfate kinase</fullName>
    </submittedName>
</protein>
<evidence type="ECO:0000256" key="3">
    <source>
        <dbReference type="ARBA" id="ARBA00022695"/>
    </source>
</evidence>
<dbReference type="InterPro" id="IPR059117">
    <property type="entry name" value="APS_kinase_dom"/>
</dbReference>
<dbReference type="InterPro" id="IPR015947">
    <property type="entry name" value="PUA-like_sf"/>
</dbReference>
<dbReference type="InterPro" id="IPR027417">
    <property type="entry name" value="P-loop_NTPase"/>
</dbReference>
<dbReference type="GO" id="GO:0016301">
    <property type="term" value="F:kinase activity"/>
    <property type="evidence" value="ECO:0007669"/>
    <property type="project" value="UniProtKB-KW"/>
</dbReference>
<sequence>MGEVKLSHASAPNTSRDNYLQNLPLDWVVDNERIMCDLEMLLDGGFYPLKGFLGKIDYFSVLNSMRLSTGEIWPIPIVFPIPKNFERESIYQNNETPQKNTVTPDASFPHTMKLRDKLGTIIAEFLVTDIYEPDIELEALKVLGTTDTNHPYARYLLEIHSGCYYLGGSVKSIKKIDHFDFTEHRCSATECREYIRQKNWEIVIGFQTRNPMHRSHFELTRKALRDVENATGKVPNFLLTPSIGPTQIGDVDFVIRTKSYKCILSRYDRDRVHMVLLPVAMRMAGPREAVWHALIRKNYGCTHFIIGRDHAGPSSKRCDGKPFYDPYEAHNLIQSVQVELGIIPILGKSMVYIGDEHGGYVEIDKVPEACQPKNISGTQFREMLMKREEIPAWFSFPEVLNELKKFYRPLCELGLCIYFTGLPCSGKSTLANAIGYSIRANEKENRKVTHLDADIVRTHISKGLGFSRSERSINVRRIGYVASEIVKHGGICIVANIAPYEEDRAANRSQITANSGGYVEVYVSTPLEVCEERDIKELYRKARQGIIKQFTGISDPYQAPINAELVINSTNDIHGKVKKIMDYLVNNGWIPT</sequence>
<dbReference type="InterPro" id="IPR025980">
    <property type="entry name" value="ATP-Sase_PUA-like_dom"/>
</dbReference>
<name>A0ABQ7J4G6_9APIC</name>
<dbReference type="Gene3D" id="3.40.50.620">
    <property type="entry name" value="HUPs"/>
    <property type="match status" value="1"/>
</dbReference>
<dbReference type="SUPFAM" id="SSF88697">
    <property type="entry name" value="PUA domain-like"/>
    <property type="match status" value="1"/>
</dbReference>
<dbReference type="PANTHER" id="PTHR42700:SF1">
    <property type="entry name" value="SULFATE ADENYLYLTRANSFERASE"/>
    <property type="match status" value="1"/>
</dbReference>
<evidence type="ECO:0000259" key="6">
    <source>
        <dbReference type="Pfam" id="PF01583"/>
    </source>
</evidence>
<organism evidence="9 10">
    <name type="scientific">Cardiosporidium cionae</name>
    <dbReference type="NCBI Taxonomy" id="476202"/>
    <lineage>
        <taxon>Eukaryota</taxon>
        <taxon>Sar</taxon>
        <taxon>Alveolata</taxon>
        <taxon>Apicomplexa</taxon>
        <taxon>Aconoidasida</taxon>
        <taxon>Nephromycida</taxon>
        <taxon>Cardiosporidium</taxon>
    </lineage>
</organism>
<accession>A0ABQ7J4G6</accession>
<dbReference type="CDD" id="cd02027">
    <property type="entry name" value="APSK"/>
    <property type="match status" value="1"/>
</dbReference>
<keyword evidence="9" id="KW-0418">Kinase</keyword>
<feature type="domain" description="APS kinase" evidence="6">
    <location>
        <begin position="414"/>
        <end position="568"/>
    </location>
</feature>